<protein>
    <recommendedName>
        <fullName evidence="10">VanZ-like domain-containing protein</fullName>
    </recommendedName>
</protein>
<dbReference type="PANTHER" id="PTHR36834">
    <property type="entry name" value="MEMBRANE PROTEIN-RELATED"/>
    <property type="match status" value="1"/>
</dbReference>
<dbReference type="eggNOG" id="COG4767">
    <property type="taxonomic scope" value="Bacteria"/>
</dbReference>
<keyword evidence="3 5" id="KW-1133">Transmembrane helix</keyword>
<accession>A0A1Y3U805</accession>
<evidence type="ECO:0000256" key="4">
    <source>
        <dbReference type="ARBA" id="ARBA00023136"/>
    </source>
</evidence>
<feature type="transmembrane region" description="Helical" evidence="5">
    <location>
        <begin position="246"/>
        <end position="267"/>
    </location>
</feature>
<organism evidence="8 9">
    <name type="scientific">Enorma massiliensis</name>
    <dbReference type="NCBI Taxonomy" id="1472761"/>
    <lineage>
        <taxon>Bacteria</taxon>
        <taxon>Bacillati</taxon>
        <taxon>Actinomycetota</taxon>
        <taxon>Coriobacteriia</taxon>
        <taxon>Coriobacteriales</taxon>
        <taxon>Coriobacteriaceae</taxon>
        <taxon>Enorma</taxon>
    </lineage>
</organism>
<feature type="domain" description="RDD" evidence="7">
    <location>
        <begin position="203"/>
        <end position="298"/>
    </location>
</feature>
<dbReference type="STRING" id="1118060.GCA_000311845_00371"/>
<keyword evidence="9" id="KW-1185">Reference proteome</keyword>
<evidence type="ECO:0000256" key="5">
    <source>
        <dbReference type="SAM" id="Phobius"/>
    </source>
</evidence>
<name>A0A1Y3U805_9ACTN</name>
<evidence type="ECO:0000259" key="7">
    <source>
        <dbReference type="Pfam" id="PF06271"/>
    </source>
</evidence>
<feature type="transmembrane region" description="Helical" evidence="5">
    <location>
        <begin position="210"/>
        <end position="234"/>
    </location>
</feature>
<keyword evidence="2 5" id="KW-0812">Transmembrane</keyword>
<feature type="transmembrane region" description="Helical" evidence="5">
    <location>
        <begin position="137"/>
        <end position="158"/>
    </location>
</feature>
<feature type="transmembrane region" description="Helical" evidence="5">
    <location>
        <begin position="50"/>
        <end position="68"/>
    </location>
</feature>
<dbReference type="InterPro" id="IPR006976">
    <property type="entry name" value="VanZ-like"/>
</dbReference>
<comment type="subcellular location">
    <subcellularLocation>
        <location evidence="1">Membrane</location>
        <topology evidence="1">Multi-pass membrane protein</topology>
    </subcellularLocation>
</comment>
<dbReference type="GO" id="GO:0016020">
    <property type="term" value="C:membrane"/>
    <property type="evidence" value="ECO:0007669"/>
    <property type="project" value="UniProtKB-SubCell"/>
</dbReference>
<dbReference type="Proteomes" id="UP000196560">
    <property type="component" value="Unassembled WGS sequence"/>
</dbReference>
<sequence>MGMIERFINGYSENFMLAVGLWPLAATALTLPILAYLYHRDGRLKFVSVVSTYLAVLYLLGLGCFTLYPLPSGDSGLGITYGVPWQLNPLACIGDFAREGVSTIPQIAFNVVFFVPLGFIAGRLLRWGFGASVAAGLVASLCIELAQGTGLFGIYPYAYRTADVNDLMYNTLGAAIGWWCAAQLGRVLPPGALANASDVTHEPGFVRRCVAFWLDSLLMGLIVIVATTMLTMLFENVPGGDRLARAPWILVVSVATFLLVEGVLPWLHGGSTPGGSFVRMTCETREREGLGRGVFYAARLAVLGMSYCFFPFAWPLLALYYFVRRRMPYDEL</sequence>
<dbReference type="InterPro" id="IPR053150">
    <property type="entry name" value="Teicoplanin_resist-assoc"/>
</dbReference>
<dbReference type="Pfam" id="PF04892">
    <property type="entry name" value="VanZ"/>
    <property type="match status" value="1"/>
</dbReference>
<gene>
    <name evidence="8" type="ORF">B5G21_06815</name>
</gene>
<feature type="transmembrane region" description="Helical" evidence="5">
    <location>
        <begin position="15"/>
        <end position="38"/>
    </location>
</feature>
<dbReference type="EMBL" id="NFHO01000007">
    <property type="protein sequence ID" value="OUN42539.1"/>
    <property type="molecule type" value="Genomic_DNA"/>
</dbReference>
<evidence type="ECO:0000256" key="1">
    <source>
        <dbReference type="ARBA" id="ARBA00004141"/>
    </source>
</evidence>
<feature type="domain" description="VanZ-like" evidence="6">
    <location>
        <begin position="56"/>
        <end position="181"/>
    </location>
</feature>
<evidence type="ECO:0000313" key="9">
    <source>
        <dbReference type="Proteomes" id="UP000196560"/>
    </source>
</evidence>
<feature type="transmembrane region" description="Helical" evidence="5">
    <location>
        <begin position="300"/>
        <end position="323"/>
    </location>
</feature>
<evidence type="ECO:0008006" key="10">
    <source>
        <dbReference type="Google" id="ProtNLM"/>
    </source>
</evidence>
<evidence type="ECO:0000259" key="6">
    <source>
        <dbReference type="Pfam" id="PF04892"/>
    </source>
</evidence>
<feature type="transmembrane region" description="Helical" evidence="5">
    <location>
        <begin position="107"/>
        <end position="125"/>
    </location>
</feature>
<comment type="caution">
    <text evidence="8">The sequence shown here is derived from an EMBL/GenBank/DDBJ whole genome shotgun (WGS) entry which is preliminary data.</text>
</comment>
<dbReference type="AlphaFoldDB" id="A0A1Y3U805"/>
<evidence type="ECO:0000256" key="2">
    <source>
        <dbReference type="ARBA" id="ARBA00022692"/>
    </source>
</evidence>
<dbReference type="PANTHER" id="PTHR36834:SF1">
    <property type="entry name" value="INTEGRAL MEMBRANE PROTEIN"/>
    <property type="match status" value="1"/>
</dbReference>
<dbReference type="InterPro" id="IPR010432">
    <property type="entry name" value="RDD"/>
</dbReference>
<keyword evidence="4 5" id="KW-0472">Membrane</keyword>
<proteinExistence type="predicted"/>
<dbReference type="Pfam" id="PF06271">
    <property type="entry name" value="RDD"/>
    <property type="match status" value="1"/>
</dbReference>
<dbReference type="RefSeq" id="WP_087186550.1">
    <property type="nucleotide sequence ID" value="NZ_NFHO01000007.1"/>
</dbReference>
<evidence type="ECO:0000313" key="8">
    <source>
        <dbReference type="EMBL" id="OUN42539.1"/>
    </source>
</evidence>
<evidence type="ECO:0000256" key="3">
    <source>
        <dbReference type="ARBA" id="ARBA00022989"/>
    </source>
</evidence>
<reference evidence="9" key="1">
    <citation type="submission" date="2017-04" db="EMBL/GenBank/DDBJ databases">
        <title>Function of individual gut microbiota members based on whole genome sequencing of pure cultures obtained from chicken caecum.</title>
        <authorList>
            <person name="Medvecky M."/>
            <person name="Cejkova D."/>
            <person name="Polansky O."/>
            <person name="Karasova D."/>
            <person name="Kubasova T."/>
            <person name="Cizek A."/>
            <person name="Rychlik I."/>
        </authorList>
    </citation>
    <scope>NUCLEOTIDE SEQUENCE [LARGE SCALE GENOMIC DNA]</scope>
    <source>
        <strain evidence="9">An70</strain>
    </source>
</reference>